<keyword evidence="2" id="KW-1185">Reference proteome</keyword>
<evidence type="ECO:0000313" key="1">
    <source>
        <dbReference type="EMBL" id="KAJ9600424.1"/>
    </source>
</evidence>
<accession>A0AAD8AJV8</accession>
<evidence type="ECO:0000313" key="2">
    <source>
        <dbReference type="Proteomes" id="UP001233999"/>
    </source>
</evidence>
<sequence length="78" mass="9030">ARSRSDVIVCCRKFSLSNLRSRSFKTCVLTILDMLKIWKLTISPGKTVDKEHVTVIQHLNVKNFDKYTLCFSGIKLKR</sequence>
<dbReference type="Proteomes" id="UP001233999">
    <property type="component" value="Unassembled WGS sequence"/>
</dbReference>
<gene>
    <name evidence="1" type="ORF">L9F63_009280</name>
</gene>
<reference evidence="1" key="1">
    <citation type="journal article" date="2023" name="IScience">
        <title>Live-bearing cockroach genome reveals convergent evolutionary mechanisms linked to viviparity in insects and beyond.</title>
        <authorList>
            <person name="Fouks B."/>
            <person name="Harrison M.C."/>
            <person name="Mikhailova A.A."/>
            <person name="Marchal E."/>
            <person name="English S."/>
            <person name="Carruthers M."/>
            <person name="Jennings E.C."/>
            <person name="Chiamaka E.L."/>
            <person name="Frigard R.A."/>
            <person name="Pippel M."/>
            <person name="Attardo G.M."/>
            <person name="Benoit J.B."/>
            <person name="Bornberg-Bauer E."/>
            <person name="Tobe S.S."/>
        </authorList>
    </citation>
    <scope>NUCLEOTIDE SEQUENCE</scope>
    <source>
        <strain evidence="1">Stay&amp;Tobe</strain>
    </source>
</reference>
<feature type="non-terminal residue" evidence="1">
    <location>
        <position position="1"/>
    </location>
</feature>
<name>A0AAD8AJV8_DIPPU</name>
<proteinExistence type="predicted"/>
<reference evidence="1" key="2">
    <citation type="submission" date="2023-05" db="EMBL/GenBank/DDBJ databases">
        <authorList>
            <person name="Fouks B."/>
        </authorList>
    </citation>
    <scope>NUCLEOTIDE SEQUENCE</scope>
    <source>
        <strain evidence="1">Stay&amp;Tobe</strain>
        <tissue evidence="1">Testes</tissue>
    </source>
</reference>
<feature type="non-terminal residue" evidence="1">
    <location>
        <position position="78"/>
    </location>
</feature>
<dbReference type="EMBL" id="JASPKZ010000422">
    <property type="protein sequence ID" value="KAJ9600424.1"/>
    <property type="molecule type" value="Genomic_DNA"/>
</dbReference>
<comment type="caution">
    <text evidence="1">The sequence shown here is derived from an EMBL/GenBank/DDBJ whole genome shotgun (WGS) entry which is preliminary data.</text>
</comment>
<dbReference type="AlphaFoldDB" id="A0AAD8AJV8"/>
<organism evidence="1 2">
    <name type="scientific">Diploptera punctata</name>
    <name type="common">Pacific beetle cockroach</name>
    <dbReference type="NCBI Taxonomy" id="6984"/>
    <lineage>
        <taxon>Eukaryota</taxon>
        <taxon>Metazoa</taxon>
        <taxon>Ecdysozoa</taxon>
        <taxon>Arthropoda</taxon>
        <taxon>Hexapoda</taxon>
        <taxon>Insecta</taxon>
        <taxon>Pterygota</taxon>
        <taxon>Neoptera</taxon>
        <taxon>Polyneoptera</taxon>
        <taxon>Dictyoptera</taxon>
        <taxon>Blattodea</taxon>
        <taxon>Blaberoidea</taxon>
        <taxon>Blaberidae</taxon>
        <taxon>Diplopterinae</taxon>
        <taxon>Diploptera</taxon>
    </lineage>
</organism>
<protein>
    <submittedName>
        <fullName evidence="1">Uncharacterized protein</fullName>
    </submittedName>
</protein>